<evidence type="ECO:0000256" key="9">
    <source>
        <dbReference type="ARBA" id="ARBA00046286"/>
    </source>
</evidence>
<geneLocation type="plastid" evidence="11"/>
<dbReference type="HAMAP" id="MF_00437">
    <property type="entry name" value="Ycf4"/>
    <property type="match status" value="1"/>
</dbReference>
<keyword evidence="5 10" id="KW-0812">Transmembrane</keyword>
<feature type="transmembrane region" description="Helical" evidence="10">
    <location>
        <begin position="65"/>
        <end position="91"/>
    </location>
</feature>
<sequence>MLEKISNANIKTDYILGSRRLSNYWWATIILLGGSGFLLVGFSSYSNMSLLPFIKLLDIVFIPQGIIMIFYGTIALCLSLFLWLTIIWNVGAGYNEYNNSKGTITVFRFGFPGKNRKICLKYRVEDIQAIRVNIRNNLNPKREIYLKTKDNREIPLTRVGEPMLLSEIEKQATELAKFLNVALEGID</sequence>
<proteinExistence type="inferred from homology"/>
<evidence type="ECO:0000256" key="8">
    <source>
        <dbReference type="ARBA" id="ARBA00023136"/>
    </source>
</evidence>
<comment type="subcellular location">
    <subcellularLocation>
        <location evidence="10">Cellular thylakoid membrane</location>
        <topology evidence="10">Multi-pass membrane protein</topology>
    </subcellularLocation>
    <subcellularLocation>
        <location evidence="9">Plastid thylakoid membrane</location>
        <topology evidence="9">Multi-pass membrane protein</topology>
    </subcellularLocation>
</comment>
<dbReference type="NCBIfam" id="NF002712">
    <property type="entry name" value="PRK02542.1"/>
    <property type="match status" value="1"/>
</dbReference>
<comment type="similarity">
    <text evidence="2 10">Belongs to the Ycf4 family.</text>
</comment>
<dbReference type="PANTHER" id="PTHR33288:SF4">
    <property type="entry name" value="PHOTOSYSTEM I ASSEMBLY PROTEIN YCF4"/>
    <property type="match status" value="1"/>
</dbReference>
<dbReference type="GO" id="GO:0009522">
    <property type="term" value="C:photosystem I"/>
    <property type="evidence" value="ECO:0007669"/>
    <property type="project" value="InterPro"/>
</dbReference>
<dbReference type="InterPro" id="IPR003359">
    <property type="entry name" value="PSI_Ycf4_assembly"/>
</dbReference>
<dbReference type="GO" id="GO:0015979">
    <property type="term" value="P:photosynthesis"/>
    <property type="evidence" value="ECO:0007669"/>
    <property type="project" value="UniProtKB-UniRule"/>
</dbReference>
<keyword evidence="7 10" id="KW-0793">Thylakoid</keyword>
<keyword evidence="6 10" id="KW-1133">Transmembrane helix</keyword>
<reference evidence="11" key="1">
    <citation type="journal article" date="2018" name="Genome Biol. Evol.">
        <title>Mitochondrial and Plastid Genomes from Coralline Red Algae Provide Insights into the Incongruent Evolutionary Histories of Organelles.</title>
        <authorList>
            <person name="Lee J."/>
            <person name="Song H.J."/>
            <person name="In Park S."/>
            <person name="Lee Y.M."/>
            <person name="Jeong S.Y."/>
            <person name="Oh Cho T."/>
            <person name="Kim J.H."/>
            <person name="Choi H.G."/>
            <person name="Choi C.G."/>
            <person name="Nelson W.A."/>
            <person name="Fredericq S."/>
            <person name="Bhattacharya D."/>
            <person name="Su Yoon H."/>
        </authorList>
    </citation>
    <scope>NUCLEOTIDE SEQUENCE</scope>
</reference>
<evidence type="ECO:0000256" key="5">
    <source>
        <dbReference type="ARBA" id="ARBA00022692"/>
    </source>
</evidence>
<keyword evidence="11" id="KW-0934">Plastid</keyword>
<dbReference type="AlphaFoldDB" id="A0A3G3MHI1"/>
<evidence type="ECO:0000256" key="2">
    <source>
        <dbReference type="ARBA" id="ARBA00008198"/>
    </source>
</evidence>
<keyword evidence="8 10" id="KW-0472">Membrane</keyword>
<feature type="transmembrane region" description="Helical" evidence="10">
    <location>
        <begin position="24"/>
        <end position="45"/>
    </location>
</feature>
<evidence type="ECO:0000256" key="7">
    <source>
        <dbReference type="ARBA" id="ARBA00023078"/>
    </source>
</evidence>
<gene>
    <name evidence="10 11" type="primary">ycf4</name>
</gene>
<dbReference type="EMBL" id="MH281629">
    <property type="protein sequence ID" value="AYR06299.1"/>
    <property type="molecule type" value="Genomic_DNA"/>
</dbReference>
<protein>
    <recommendedName>
        <fullName evidence="3 10">Photosystem I assembly protein Ycf4</fullName>
    </recommendedName>
</protein>
<dbReference type="PANTHER" id="PTHR33288">
    <property type="match status" value="1"/>
</dbReference>
<dbReference type="GO" id="GO:0055035">
    <property type="term" value="C:plastid thylakoid membrane"/>
    <property type="evidence" value="ECO:0007669"/>
    <property type="project" value="UniProtKB-SubCell"/>
</dbReference>
<name>A0A3G3MHI1_9FLOR</name>
<evidence type="ECO:0000256" key="3">
    <source>
        <dbReference type="ARBA" id="ARBA00015395"/>
    </source>
</evidence>
<keyword evidence="4 10" id="KW-0602">Photosynthesis</keyword>
<comment type="function">
    <text evidence="1 10">Seems to be required for the assembly of the photosystem I complex.</text>
</comment>
<evidence type="ECO:0000256" key="4">
    <source>
        <dbReference type="ARBA" id="ARBA00022531"/>
    </source>
</evidence>
<dbReference type="Pfam" id="PF02392">
    <property type="entry name" value="Ycf4"/>
    <property type="match status" value="1"/>
</dbReference>
<organism evidence="11">
    <name type="scientific">Renouxia sp</name>
    <dbReference type="NCBI Taxonomy" id="2485823"/>
    <lineage>
        <taxon>Eukaryota</taxon>
        <taxon>Rhodophyta</taxon>
        <taxon>Florideophyceae</taxon>
        <taxon>Corallinophycidae</taxon>
        <taxon>Rhodogorgonales</taxon>
        <taxon>Rhodogorgonaceae</taxon>
        <taxon>Renouxia</taxon>
    </lineage>
</organism>
<evidence type="ECO:0000256" key="6">
    <source>
        <dbReference type="ARBA" id="ARBA00022989"/>
    </source>
</evidence>
<accession>A0A3G3MHI1</accession>
<evidence type="ECO:0000256" key="10">
    <source>
        <dbReference type="HAMAP-Rule" id="MF_00437"/>
    </source>
</evidence>
<evidence type="ECO:0000313" key="11">
    <source>
        <dbReference type="EMBL" id="AYR06299.1"/>
    </source>
</evidence>
<evidence type="ECO:0000256" key="1">
    <source>
        <dbReference type="ARBA" id="ARBA00002862"/>
    </source>
</evidence>